<dbReference type="Proteomes" id="UP000182444">
    <property type="component" value="Chromosome 1F"/>
</dbReference>
<evidence type="ECO:0000313" key="10">
    <source>
        <dbReference type="EMBL" id="AOW06529.1"/>
    </source>
</evidence>
<keyword evidence="3" id="KW-0813">Transport</keyword>
<feature type="transmembrane region" description="Helical" evidence="9">
    <location>
        <begin position="298"/>
        <end position="315"/>
    </location>
</feature>
<dbReference type="GO" id="GO:0030134">
    <property type="term" value="C:COPII-coated ER to Golgi transport vesicle"/>
    <property type="evidence" value="ECO:0007669"/>
    <property type="project" value="EnsemblFungi"/>
</dbReference>
<dbReference type="GO" id="GO:0005789">
    <property type="term" value="C:endoplasmic reticulum membrane"/>
    <property type="evidence" value="ECO:0007669"/>
    <property type="project" value="UniProtKB-SubCell"/>
</dbReference>
<organism evidence="10 12">
    <name type="scientific">Yarrowia lipolytica</name>
    <name type="common">Candida lipolytica</name>
    <dbReference type="NCBI Taxonomy" id="4952"/>
    <lineage>
        <taxon>Eukaryota</taxon>
        <taxon>Fungi</taxon>
        <taxon>Dikarya</taxon>
        <taxon>Ascomycota</taxon>
        <taxon>Saccharomycotina</taxon>
        <taxon>Dipodascomycetes</taxon>
        <taxon>Dipodascales</taxon>
        <taxon>Dipodascales incertae sedis</taxon>
        <taxon>Yarrowia</taxon>
    </lineage>
</organism>
<evidence type="ECO:0000256" key="2">
    <source>
        <dbReference type="ARBA" id="ARBA00006945"/>
    </source>
</evidence>
<evidence type="ECO:0000256" key="1">
    <source>
        <dbReference type="ARBA" id="ARBA00004477"/>
    </source>
</evidence>
<dbReference type="EMBL" id="KZ857324">
    <property type="protein sequence ID" value="RDW29183.1"/>
    <property type="molecule type" value="Genomic_DNA"/>
</dbReference>
<feature type="transmembrane region" description="Helical" evidence="9">
    <location>
        <begin position="114"/>
        <end position="135"/>
    </location>
</feature>
<evidence type="ECO:0000256" key="5">
    <source>
        <dbReference type="ARBA" id="ARBA00022824"/>
    </source>
</evidence>
<name>A0A1H6Q1P7_YARLL</name>
<evidence type="ECO:0000256" key="9">
    <source>
        <dbReference type="SAM" id="Phobius"/>
    </source>
</evidence>
<feature type="transmembrane region" description="Helical" evidence="9">
    <location>
        <begin position="259"/>
        <end position="278"/>
    </location>
</feature>
<keyword evidence="4 9" id="KW-0812">Transmembrane</keyword>
<comment type="subcellular location">
    <subcellularLocation>
        <location evidence="1">Endoplasmic reticulum membrane</location>
        <topology evidence="1">Multi-pass membrane protein</topology>
    </subcellularLocation>
</comment>
<protein>
    <submittedName>
        <fullName evidence="11">SURF4 family-domain-containing protein</fullName>
    </submittedName>
</protein>
<dbReference type="Proteomes" id="UP000256601">
    <property type="component" value="Unassembled WGS sequence"/>
</dbReference>
<dbReference type="Pfam" id="PF02077">
    <property type="entry name" value="SURF4"/>
    <property type="match status" value="1"/>
</dbReference>
<evidence type="ECO:0000256" key="8">
    <source>
        <dbReference type="ARBA" id="ARBA00023136"/>
    </source>
</evidence>
<keyword evidence="5" id="KW-0256">Endoplasmic reticulum</keyword>
<dbReference type="RefSeq" id="XP_504894.1">
    <property type="nucleotide sequence ID" value="XM_504894.1"/>
</dbReference>
<feature type="transmembrane region" description="Helical" evidence="9">
    <location>
        <begin position="232"/>
        <end position="252"/>
    </location>
</feature>
<comment type="similarity">
    <text evidence="2">Belongs to the SURF4 family.</text>
</comment>
<dbReference type="PANTHER" id="PTHR23427:SF1">
    <property type="entry name" value="SURFEIT LOCUS PROTEIN 4"/>
    <property type="match status" value="1"/>
</dbReference>
<proteinExistence type="inferred from homology"/>
<dbReference type="eggNOG" id="KOG3998">
    <property type="taxonomic scope" value="Eukaryota"/>
</dbReference>
<evidence type="ECO:0000256" key="4">
    <source>
        <dbReference type="ARBA" id="ARBA00022692"/>
    </source>
</evidence>
<dbReference type="PANTHER" id="PTHR23427">
    <property type="entry name" value="SURFEIT LOCUS PROTEIN"/>
    <property type="match status" value="1"/>
</dbReference>
<evidence type="ECO:0000313" key="12">
    <source>
        <dbReference type="Proteomes" id="UP000182444"/>
    </source>
</evidence>
<evidence type="ECO:0000256" key="3">
    <source>
        <dbReference type="ARBA" id="ARBA00022448"/>
    </source>
</evidence>
<dbReference type="GO" id="GO:0005793">
    <property type="term" value="C:endoplasmic reticulum-Golgi intermediate compartment"/>
    <property type="evidence" value="ECO:0007669"/>
    <property type="project" value="TreeGrafter"/>
</dbReference>
<feature type="transmembrane region" description="Helical" evidence="9">
    <location>
        <begin position="207"/>
        <end position="226"/>
    </location>
</feature>
<dbReference type="GO" id="GO:0015031">
    <property type="term" value="P:protein transport"/>
    <property type="evidence" value="ECO:0007669"/>
    <property type="project" value="UniProtKB-KW"/>
</dbReference>
<reference evidence="10 12" key="1">
    <citation type="journal article" date="2016" name="PLoS ONE">
        <title>Sequence Assembly of Yarrowia lipolytica Strain W29/CLIB89 Shows Transposable Element Diversity.</title>
        <authorList>
            <person name="Magnan C."/>
            <person name="Yu J."/>
            <person name="Chang I."/>
            <person name="Jahn E."/>
            <person name="Kanomata Y."/>
            <person name="Wu J."/>
            <person name="Zeller M."/>
            <person name="Oakes M."/>
            <person name="Baldi P."/>
            <person name="Sandmeyer S."/>
        </authorList>
    </citation>
    <scope>NUCLEOTIDE SEQUENCE [LARGE SCALE GENOMIC DNA]</scope>
    <source>
        <strain evidence="10">CLIB89</strain>
        <strain evidence="12">CLIB89(W29)</strain>
    </source>
</reference>
<dbReference type="AlphaFoldDB" id="A0A1H6Q1P7"/>
<keyword evidence="7 9" id="KW-1133">Transmembrane helix</keyword>
<dbReference type="GO" id="GO:0097020">
    <property type="term" value="F:COPII receptor activity"/>
    <property type="evidence" value="ECO:0007669"/>
    <property type="project" value="EnsemblFungi"/>
</dbReference>
<dbReference type="InterPro" id="IPR045214">
    <property type="entry name" value="Surf1/Surf4"/>
</dbReference>
<dbReference type="EMBL" id="CP017558">
    <property type="protein sequence ID" value="AOW06529.1"/>
    <property type="molecule type" value="Genomic_DNA"/>
</dbReference>
<dbReference type="VEuPathDB" id="FungiDB:YALI1_F03428g"/>
<dbReference type="KEGG" id="yli:2908138"/>
<dbReference type="GO" id="GO:0006888">
    <property type="term" value="P:endoplasmic reticulum to Golgi vesicle-mediated transport"/>
    <property type="evidence" value="ECO:0007669"/>
    <property type="project" value="EnsemblFungi"/>
</dbReference>
<dbReference type="GeneID" id="2908138"/>
<reference evidence="11 13" key="2">
    <citation type="submission" date="2018-07" db="EMBL/GenBank/DDBJ databases">
        <title>Draft Genome Assemblies for Five Robust Yarrowia lipolytica Strains Exhibiting High Lipid Production and Pentose Sugar Utilization and Sugar Alcohol Secretion from Undetoxified Lignocellulosic Biomass Hydrolysates.</title>
        <authorList>
            <consortium name="DOE Joint Genome Institute"/>
            <person name="Walker C."/>
            <person name="Ryu S."/>
            <person name="Na H."/>
            <person name="Zane M."/>
            <person name="LaButti K."/>
            <person name="Lipzen A."/>
            <person name="Haridas S."/>
            <person name="Barry K."/>
            <person name="Grigoriev I.V."/>
            <person name="Quarterman J."/>
            <person name="Slininger P."/>
            <person name="Dien B."/>
            <person name="Trinh C.T."/>
        </authorList>
    </citation>
    <scope>NUCLEOTIDE SEQUENCE [LARGE SCALE GENOMIC DNA]</scope>
    <source>
        <strain evidence="11 13">YB392</strain>
    </source>
</reference>
<dbReference type="InterPro" id="IPR002995">
    <property type="entry name" value="Surf4"/>
</dbReference>
<keyword evidence="6" id="KW-0653">Protein transport</keyword>
<dbReference type="GO" id="GO:0007030">
    <property type="term" value="P:Golgi organization"/>
    <property type="evidence" value="ECO:0007669"/>
    <property type="project" value="TreeGrafter"/>
</dbReference>
<gene>
    <name evidence="11" type="ORF">B0I71DRAFT_126146</name>
    <name evidence="10" type="ORF">YALI1_F03428g</name>
</gene>
<evidence type="ECO:0000256" key="6">
    <source>
        <dbReference type="ARBA" id="ARBA00022927"/>
    </source>
</evidence>
<evidence type="ECO:0000313" key="13">
    <source>
        <dbReference type="Proteomes" id="UP000256601"/>
    </source>
</evidence>
<dbReference type="OMA" id="RHRHFPW"/>
<evidence type="ECO:0000313" key="11">
    <source>
        <dbReference type="EMBL" id="RDW29183.1"/>
    </source>
</evidence>
<keyword evidence="8 9" id="KW-0472">Membrane</keyword>
<dbReference type="VEuPathDB" id="FungiDB:YALI0_F02189g"/>
<evidence type="ECO:0000256" key="7">
    <source>
        <dbReference type="ARBA" id="ARBA00022989"/>
    </source>
</evidence>
<feature type="transmembrane region" description="Helical" evidence="9">
    <location>
        <begin position="142"/>
        <end position="161"/>
    </location>
</feature>
<dbReference type="OrthoDB" id="7859621at2759"/>
<sequence>MSIRGTAKYHQIPVQSDAPQFAAPQGQQFSSYSQNRDFNLKSTITEGDFADKVKAVTQKIEVFLDKYSGPVKPHLPTLGRFLIVVTFLEDALRILTQWSDQVYYITNFKHIPKFITVIFLLLNVVAMIAGSFMVTAKKRIEVGCGLLVGVIVTQALAYGLIFDFGFILRNLSVIGGLFIALNDAFVKDKSKRGLPGLPSIDDKDRSKYVLLAGRILLVVMFTSFILNMTWTMSRVLVSIVGIAACSMVVVGFKARVSAFLLCIILFIFNITANSYWAFPASSPVRDYLKYEHFQTLSIIGGLLLVVNTGAGKISIDEKKKVY</sequence>
<accession>A0A1H6Q1P7</accession>